<dbReference type="InterPro" id="IPR001767">
    <property type="entry name" value="Hedgehog_Hint"/>
</dbReference>
<dbReference type="Proteomes" id="UP000663829">
    <property type="component" value="Unassembled WGS sequence"/>
</dbReference>
<dbReference type="InterPro" id="IPR006141">
    <property type="entry name" value="Intein_N"/>
</dbReference>
<evidence type="ECO:0000313" key="7">
    <source>
        <dbReference type="Proteomes" id="UP000663829"/>
    </source>
</evidence>
<dbReference type="Proteomes" id="UP000682733">
    <property type="component" value="Unassembled WGS sequence"/>
</dbReference>
<evidence type="ECO:0000259" key="2">
    <source>
        <dbReference type="SMART" id="SM00306"/>
    </source>
</evidence>
<dbReference type="EMBL" id="CAJNOQ010006542">
    <property type="protein sequence ID" value="CAF1138797.1"/>
    <property type="molecule type" value="Genomic_DNA"/>
</dbReference>
<dbReference type="Proteomes" id="UP000677228">
    <property type="component" value="Unassembled WGS sequence"/>
</dbReference>
<evidence type="ECO:0000313" key="5">
    <source>
        <dbReference type="EMBL" id="CAF3639529.1"/>
    </source>
</evidence>
<feature type="domain" description="Hint" evidence="2">
    <location>
        <begin position="47"/>
        <end position="146"/>
    </location>
</feature>
<dbReference type="PROSITE" id="PS50817">
    <property type="entry name" value="INTEIN_N_TER"/>
    <property type="match status" value="1"/>
</dbReference>
<dbReference type="AlphaFoldDB" id="A0A814RUT2"/>
<dbReference type="CDD" id="cd00081">
    <property type="entry name" value="Hint"/>
    <property type="match status" value="1"/>
</dbReference>
<dbReference type="InterPro" id="IPR036844">
    <property type="entry name" value="Hint_dom_sf"/>
</dbReference>
<dbReference type="SMART" id="SM00306">
    <property type="entry name" value="HintN"/>
    <property type="match status" value="1"/>
</dbReference>
<keyword evidence="7" id="KW-1185">Reference proteome</keyword>
<feature type="compositionally biased region" description="Polar residues" evidence="1">
    <location>
        <begin position="1"/>
        <end position="21"/>
    </location>
</feature>
<dbReference type="EMBL" id="CAJOBC010006543">
    <property type="protein sequence ID" value="CAF3902530.1"/>
    <property type="molecule type" value="Genomic_DNA"/>
</dbReference>
<dbReference type="SUPFAM" id="SSF51294">
    <property type="entry name" value="Hedgehog/intein (Hint) domain"/>
    <property type="match status" value="1"/>
</dbReference>
<dbReference type="InterPro" id="IPR003587">
    <property type="entry name" value="Hint_dom_N"/>
</dbReference>
<dbReference type="Proteomes" id="UP000681722">
    <property type="component" value="Unassembled WGS sequence"/>
</dbReference>
<evidence type="ECO:0000313" key="3">
    <source>
        <dbReference type="EMBL" id="CAF0854419.1"/>
    </source>
</evidence>
<dbReference type="Pfam" id="PF01079">
    <property type="entry name" value="Hint"/>
    <property type="match status" value="1"/>
</dbReference>
<organism evidence="4 7">
    <name type="scientific">Didymodactylos carnosus</name>
    <dbReference type="NCBI Taxonomy" id="1234261"/>
    <lineage>
        <taxon>Eukaryota</taxon>
        <taxon>Metazoa</taxon>
        <taxon>Spiralia</taxon>
        <taxon>Gnathifera</taxon>
        <taxon>Rotifera</taxon>
        <taxon>Eurotatoria</taxon>
        <taxon>Bdelloidea</taxon>
        <taxon>Philodinida</taxon>
        <taxon>Philodinidae</taxon>
        <taxon>Didymodactylos</taxon>
    </lineage>
</organism>
<dbReference type="GO" id="GO:0016539">
    <property type="term" value="P:intein-mediated protein splicing"/>
    <property type="evidence" value="ECO:0007669"/>
    <property type="project" value="InterPro"/>
</dbReference>
<dbReference type="PANTHER" id="PTHR11889:SF31">
    <property type="entry name" value="PROTEIN HEDGEHOG"/>
    <property type="match status" value="1"/>
</dbReference>
<dbReference type="InterPro" id="IPR050387">
    <property type="entry name" value="Hedgehog_Signaling"/>
</dbReference>
<comment type="caution">
    <text evidence="4">The sequence shown here is derived from an EMBL/GenBank/DDBJ whole genome shotgun (WGS) entry which is preliminary data.</text>
</comment>
<feature type="region of interest" description="Disordered" evidence="1">
    <location>
        <begin position="1"/>
        <end position="22"/>
    </location>
</feature>
<dbReference type="GO" id="GO:0016540">
    <property type="term" value="P:protein autoprocessing"/>
    <property type="evidence" value="ECO:0007669"/>
    <property type="project" value="InterPro"/>
</dbReference>
<dbReference type="PANTHER" id="PTHR11889">
    <property type="entry name" value="HEDGEHOG"/>
    <property type="match status" value="1"/>
</dbReference>
<reference evidence="4" key="1">
    <citation type="submission" date="2021-02" db="EMBL/GenBank/DDBJ databases">
        <authorList>
            <person name="Nowell W R."/>
        </authorList>
    </citation>
    <scope>NUCLEOTIDE SEQUENCE</scope>
</reference>
<accession>A0A814RUT2</accession>
<evidence type="ECO:0000313" key="4">
    <source>
        <dbReference type="EMBL" id="CAF1138797.1"/>
    </source>
</evidence>
<protein>
    <recommendedName>
        <fullName evidence="2">Hint domain-containing protein</fullName>
    </recommendedName>
</protein>
<proteinExistence type="predicted"/>
<dbReference type="OrthoDB" id="5212at2759"/>
<gene>
    <name evidence="4" type="ORF">GPM918_LOCUS20575</name>
    <name evidence="3" type="ORF">OVA965_LOCUS7313</name>
    <name evidence="6" type="ORF">SRO942_LOCUS20572</name>
    <name evidence="5" type="ORF">TMI583_LOCUS7306</name>
</gene>
<name>A0A814RUT2_9BILA</name>
<evidence type="ECO:0000313" key="6">
    <source>
        <dbReference type="EMBL" id="CAF3902530.1"/>
    </source>
</evidence>
<dbReference type="EMBL" id="CAJOBA010002310">
    <property type="protein sequence ID" value="CAF3639529.1"/>
    <property type="molecule type" value="Genomic_DNA"/>
</dbReference>
<dbReference type="Gene3D" id="2.170.16.10">
    <property type="entry name" value="Hedgehog/Intein (Hint) domain"/>
    <property type="match status" value="1"/>
</dbReference>
<sequence>MQNDSGRNNLTNTTRAITLNGTHTATNATTTVPVITIAPPVSNDTAKKCFSGDSQIKIADGTYKSIAQLQFSDRLAGTTDSDFVLMLDSDPNKKTSFYTITTKSSKQISLSGNHLIPIRSTYKYGSEMIYKFAKEVKVDDSLFNDELGEEKVISIGQEVKVGYYAPLSGSGE</sequence>
<evidence type="ECO:0000256" key="1">
    <source>
        <dbReference type="SAM" id="MobiDB-lite"/>
    </source>
</evidence>
<dbReference type="EMBL" id="CAJNOK010002311">
    <property type="protein sequence ID" value="CAF0854419.1"/>
    <property type="molecule type" value="Genomic_DNA"/>
</dbReference>